<keyword evidence="2" id="KW-0547">Nucleotide-binding</keyword>
<dbReference type="CDD" id="cd02194">
    <property type="entry name" value="ThiL"/>
    <property type="match status" value="1"/>
</dbReference>
<feature type="binding site" evidence="2">
    <location>
        <position position="262"/>
    </location>
    <ligand>
        <name>Mg(2+)</name>
        <dbReference type="ChEBI" id="CHEBI:18420"/>
        <label>5</label>
    </ligand>
</feature>
<evidence type="ECO:0000259" key="5">
    <source>
        <dbReference type="Pfam" id="PF02769"/>
    </source>
</evidence>
<feature type="binding site" evidence="2">
    <location>
        <begin position="125"/>
        <end position="126"/>
    </location>
    <ligand>
        <name>ATP</name>
        <dbReference type="ChEBI" id="CHEBI:30616"/>
    </ligand>
</feature>
<dbReference type="InterPro" id="IPR006283">
    <property type="entry name" value="ThiL-like"/>
</dbReference>
<comment type="similarity">
    <text evidence="2">Belongs to the thiamine-monophosphate kinase family.</text>
</comment>
<dbReference type="GO" id="GO:0005524">
    <property type="term" value="F:ATP binding"/>
    <property type="evidence" value="ECO:0007669"/>
    <property type="project" value="UniProtKB-UniRule"/>
</dbReference>
<dbReference type="GO" id="GO:0009228">
    <property type="term" value="P:thiamine biosynthetic process"/>
    <property type="evidence" value="ECO:0007669"/>
    <property type="project" value="UniProtKB-KW"/>
</dbReference>
<dbReference type="Proteomes" id="UP000029525">
    <property type="component" value="Unassembled WGS sequence"/>
</dbReference>
<gene>
    <name evidence="2" type="primary">thiL</name>
    <name evidence="6" type="ORF">HMPREF0647_09330</name>
</gene>
<comment type="caution">
    <text evidence="2">Lacks conserved residue(s) required for the propagation of feature annotation.</text>
</comment>
<dbReference type="SUPFAM" id="SSF55326">
    <property type="entry name" value="PurM N-terminal domain-like"/>
    <property type="match status" value="1"/>
</dbReference>
<comment type="catalytic activity">
    <reaction evidence="2">
        <text>thiamine phosphate + ATP = thiamine diphosphate + ADP</text>
        <dbReference type="Rhea" id="RHEA:15913"/>
        <dbReference type="ChEBI" id="CHEBI:30616"/>
        <dbReference type="ChEBI" id="CHEBI:37575"/>
        <dbReference type="ChEBI" id="CHEBI:58937"/>
        <dbReference type="ChEBI" id="CHEBI:456216"/>
        <dbReference type="EC" id="2.7.4.16"/>
    </reaction>
</comment>
<dbReference type="EC" id="2.7.4.16" evidence="2"/>
<dbReference type="Pfam" id="PF00586">
    <property type="entry name" value="AIRS"/>
    <property type="match status" value="1"/>
</dbReference>
<accession>A0A096A9D8</accession>
<dbReference type="InterPro" id="IPR010918">
    <property type="entry name" value="PurM-like_C_dom"/>
</dbReference>
<dbReference type="InterPro" id="IPR036676">
    <property type="entry name" value="PurM-like_C_sf"/>
</dbReference>
<comment type="caution">
    <text evidence="6">The sequence shown here is derived from an EMBL/GenBank/DDBJ whole genome shotgun (WGS) entry which is preliminary data.</text>
</comment>
<evidence type="ECO:0000313" key="6">
    <source>
        <dbReference type="EMBL" id="KGF43718.1"/>
    </source>
</evidence>
<keyword evidence="3" id="KW-0175">Coiled coil</keyword>
<evidence type="ECO:0000313" key="7">
    <source>
        <dbReference type="Proteomes" id="UP000029525"/>
    </source>
</evidence>
<feature type="binding site" evidence="2">
    <location>
        <position position="108"/>
    </location>
    <ligand>
        <name>ATP</name>
        <dbReference type="ChEBI" id="CHEBI:30616"/>
    </ligand>
</feature>
<dbReference type="UniPathway" id="UPA00060">
    <property type="reaction ID" value="UER00142"/>
</dbReference>
<evidence type="ECO:0000256" key="2">
    <source>
        <dbReference type="HAMAP-Rule" id="MF_02128"/>
    </source>
</evidence>
<evidence type="ECO:0000256" key="1">
    <source>
        <dbReference type="ARBA" id="ARBA00022977"/>
    </source>
</evidence>
<feature type="binding site" evidence="2">
    <location>
        <position position="33"/>
    </location>
    <ligand>
        <name>Mg(2+)</name>
        <dbReference type="ChEBI" id="CHEBI:18420"/>
        <label>3</label>
    </ligand>
</feature>
<protein>
    <recommendedName>
        <fullName evidence="2">Thiamine-monophosphate kinase</fullName>
        <shortName evidence="2">TMP kinase</shortName>
        <shortName evidence="2">Thiamine-phosphate kinase</shortName>
        <ecNumber evidence="2">2.7.4.16</ecNumber>
    </recommendedName>
</protein>
<feature type="coiled-coil region" evidence="3">
    <location>
        <begin position="174"/>
        <end position="208"/>
    </location>
</feature>
<evidence type="ECO:0000256" key="3">
    <source>
        <dbReference type="SAM" id="Coils"/>
    </source>
</evidence>
<dbReference type="Pfam" id="PF02769">
    <property type="entry name" value="AIRS_C"/>
    <property type="match status" value="1"/>
</dbReference>
<organism evidence="6 7">
    <name type="scientific">Prevotella bivia DNF00320</name>
    <dbReference type="NCBI Taxonomy" id="1401068"/>
    <lineage>
        <taxon>Bacteria</taxon>
        <taxon>Pseudomonadati</taxon>
        <taxon>Bacteroidota</taxon>
        <taxon>Bacteroidia</taxon>
        <taxon>Bacteroidales</taxon>
        <taxon>Prevotellaceae</taxon>
        <taxon>Prevotella</taxon>
    </lineage>
</organism>
<comment type="function">
    <text evidence="2">Catalyzes the ATP-dependent phosphorylation of thiamine-monophosphate (TMP) to form thiamine-pyrophosphate (TPP), the active form of vitamin B1.</text>
</comment>
<dbReference type="PANTHER" id="PTHR30270:SF0">
    <property type="entry name" value="THIAMINE-MONOPHOSPHATE KINASE"/>
    <property type="match status" value="1"/>
</dbReference>
<name>A0A096A9D8_9BACT</name>
<keyword evidence="2" id="KW-0067">ATP-binding</keyword>
<keyword evidence="1 2" id="KW-0784">Thiamine biosynthesis</keyword>
<dbReference type="GO" id="GO:0009030">
    <property type="term" value="F:thiamine-phosphate kinase activity"/>
    <property type="evidence" value="ECO:0007669"/>
    <property type="project" value="UniProtKB-UniRule"/>
</dbReference>
<feature type="binding site" evidence="2">
    <location>
        <position position="312"/>
    </location>
    <ligand>
        <name>substrate</name>
    </ligand>
</feature>
<dbReference type="EMBL" id="JRNQ01000069">
    <property type="protein sequence ID" value="KGF43718.1"/>
    <property type="molecule type" value="Genomic_DNA"/>
</dbReference>
<keyword evidence="2" id="KW-0479">Metal-binding</keyword>
<evidence type="ECO:0000259" key="4">
    <source>
        <dbReference type="Pfam" id="PF00586"/>
    </source>
</evidence>
<dbReference type="PANTHER" id="PTHR30270">
    <property type="entry name" value="THIAMINE-MONOPHOSPHATE KINASE"/>
    <property type="match status" value="1"/>
</dbReference>
<dbReference type="PIRSF" id="PIRSF005303">
    <property type="entry name" value="Thiam_monoph_kin"/>
    <property type="match status" value="1"/>
</dbReference>
<dbReference type="GO" id="GO:0009229">
    <property type="term" value="P:thiamine diphosphate biosynthetic process"/>
    <property type="evidence" value="ECO:0007669"/>
    <property type="project" value="UniProtKB-UniRule"/>
</dbReference>
<feature type="binding site" evidence="2">
    <location>
        <position position="48"/>
    </location>
    <ligand>
        <name>Mg(2+)</name>
        <dbReference type="ChEBI" id="CHEBI:18420"/>
        <label>1</label>
    </ligand>
</feature>
<feature type="binding site" evidence="2">
    <location>
        <position position="364"/>
    </location>
    <ligand>
        <name>substrate</name>
    </ligand>
</feature>
<comment type="pathway">
    <text evidence="2">Cofactor biosynthesis; thiamine diphosphate biosynthesis; thiamine diphosphate from thiamine phosphate: step 1/1.</text>
</comment>
<feature type="domain" description="PurM-like C-terminal" evidence="5">
    <location>
        <begin position="210"/>
        <end position="344"/>
    </location>
</feature>
<keyword evidence="2" id="KW-0460">Magnesium</keyword>
<feature type="domain" description="PurM-like N-terminal" evidence="4">
    <location>
        <begin position="32"/>
        <end position="143"/>
    </location>
</feature>
<dbReference type="SUPFAM" id="SSF56042">
    <property type="entry name" value="PurM C-terminal domain-like"/>
    <property type="match status" value="1"/>
</dbReference>
<reference evidence="6 7" key="1">
    <citation type="submission" date="2014-07" db="EMBL/GenBank/DDBJ databases">
        <authorList>
            <person name="McCorrison J."/>
            <person name="Sanka R."/>
            <person name="Torralba M."/>
            <person name="Gillis M."/>
            <person name="Haft D.H."/>
            <person name="Methe B."/>
            <person name="Sutton G."/>
            <person name="Nelson K.E."/>
        </authorList>
    </citation>
    <scope>NUCLEOTIDE SEQUENCE [LARGE SCALE GENOMIC DNA]</scope>
    <source>
        <strain evidence="6 7">DNF00320</strain>
    </source>
</reference>
<keyword evidence="2 6" id="KW-0418">Kinase</keyword>
<dbReference type="GO" id="GO:0000287">
    <property type="term" value="F:magnesium ion binding"/>
    <property type="evidence" value="ECO:0007669"/>
    <property type="project" value="UniProtKB-UniRule"/>
</dbReference>
<dbReference type="HAMAP" id="MF_02128">
    <property type="entry name" value="TMP_kinase"/>
    <property type="match status" value="1"/>
</dbReference>
<proteinExistence type="inferred from homology"/>
<dbReference type="InterPro" id="IPR036921">
    <property type="entry name" value="PurM-like_N_sf"/>
</dbReference>
<feature type="binding site" evidence="2">
    <location>
        <position position="33"/>
    </location>
    <ligand>
        <name>Mg(2+)</name>
        <dbReference type="ChEBI" id="CHEBI:18420"/>
        <label>4</label>
    </ligand>
</feature>
<sequence length="367" mass="40898">MEIKELGEFGLIDRFTKDIKIQNTSTVVALRDDAAVVSYGDKQTLVTTQMFMEGIQFDLTYIDMEHLAYKCAMATISNIFAMNGSPRQILCTIALGKRFGVSDLDSFYLGLRRACKKWNVDIVGGDTTSSYTGLAITLTCLGEAAPEDIVLRSGAHETDLICVTGDLGAAYMGLQILEREKTVYYQQIQEYQQKVKAAQDADDKLRLQALAKEKELLDAFQPDFAGKEYLIDRQLKPEARGDMLEMLHTAGIHPTSMIDISDGLASELKHICKESDCGCRVYEDKLPIDFQTASTCEEFNMNLTTAALNGGEDYELLFTCPIGDHEKLEHIEGVHQIGYITKSNLGAFLIARDGNEFELQAQGWFNQ</sequence>
<dbReference type="AlphaFoldDB" id="A0A096A9D8"/>
<feature type="binding site" evidence="2">
    <location>
        <position position="261"/>
    </location>
    <ligand>
        <name>ATP</name>
        <dbReference type="ChEBI" id="CHEBI:30616"/>
    </ligand>
</feature>
<dbReference type="OrthoDB" id="9802811at2"/>
<feature type="binding site" evidence="2">
    <location>
        <position position="259"/>
    </location>
    <ligand>
        <name>Mg(2+)</name>
        <dbReference type="ChEBI" id="CHEBI:18420"/>
        <label>3</label>
    </ligand>
</feature>
<dbReference type="Gene3D" id="3.30.1330.10">
    <property type="entry name" value="PurM-like, N-terminal domain"/>
    <property type="match status" value="1"/>
</dbReference>
<dbReference type="InterPro" id="IPR016188">
    <property type="entry name" value="PurM-like_N"/>
</dbReference>
<feature type="binding site" evidence="2">
    <location>
        <position position="152"/>
    </location>
    <ligand>
        <name>ATP</name>
        <dbReference type="ChEBI" id="CHEBI:30616"/>
    </ligand>
</feature>
<feature type="binding site" evidence="2">
    <location>
        <position position="47"/>
    </location>
    <ligand>
        <name>Mg(2+)</name>
        <dbReference type="ChEBI" id="CHEBI:18420"/>
        <label>4</label>
    </ligand>
</feature>
<dbReference type="Gene3D" id="3.90.650.10">
    <property type="entry name" value="PurM-like C-terminal domain"/>
    <property type="match status" value="1"/>
</dbReference>
<feature type="binding site" evidence="2">
    <location>
        <position position="126"/>
    </location>
    <ligand>
        <name>Mg(2+)</name>
        <dbReference type="ChEBI" id="CHEBI:18420"/>
        <label>1</label>
    </ligand>
</feature>
<dbReference type="RefSeq" id="WP_036864617.1">
    <property type="nucleotide sequence ID" value="NZ_JRNQ01000069.1"/>
</dbReference>
<comment type="miscellaneous">
    <text evidence="2">Reaction mechanism of ThiL seems to utilize a direct, inline transfer of the gamma-phosphate of ATP to TMP rather than a phosphorylated enzyme intermediate.</text>
</comment>
<keyword evidence="2" id="KW-0808">Transferase</keyword>